<comment type="catalytic activity">
    <reaction evidence="14">
        <text>L-glutamate 5-semialdehyde + phosphate + NADP(+) = L-glutamyl 5-phosphate + NADPH + H(+)</text>
        <dbReference type="Rhea" id="RHEA:19541"/>
        <dbReference type="ChEBI" id="CHEBI:15378"/>
        <dbReference type="ChEBI" id="CHEBI:43474"/>
        <dbReference type="ChEBI" id="CHEBI:57783"/>
        <dbReference type="ChEBI" id="CHEBI:58066"/>
        <dbReference type="ChEBI" id="CHEBI:58274"/>
        <dbReference type="ChEBI" id="CHEBI:58349"/>
        <dbReference type="EC" id="1.2.1.41"/>
    </reaction>
</comment>
<keyword evidence="13" id="KW-0511">Multifunctional enzyme</keyword>
<protein>
    <recommendedName>
        <fullName evidence="16">Aldehyde dehydrogenase domain-containing protein</fullName>
    </recommendedName>
</protein>
<evidence type="ECO:0000313" key="17">
    <source>
        <dbReference type="EMBL" id="CAD7653757.1"/>
    </source>
</evidence>
<dbReference type="Gene3D" id="3.40.309.10">
    <property type="entry name" value="Aldehyde Dehydrogenase, Chain A, domain 2"/>
    <property type="match status" value="1"/>
</dbReference>
<dbReference type="AlphaFoldDB" id="A0A7R9QR86"/>
<evidence type="ECO:0000256" key="15">
    <source>
        <dbReference type="ARBA" id="ARBA00049141"/>
    </source>
</evidence>
<dbReference type="InterPro" id="IPR016162">
    <property type="entry name" value="Ald_DH_N"/>
</dbReference>
<dbReference type="UniPathway" id="UPA00098">
    <property type="reaction ID" value="UER00360"/>
</dbReference>
<keyword evidence="7" id="KW-0808">Transferase</keyword>
<dbReference type="InterPro" id="IPR016163">
    <property type="entry name" value="Ald_DH_C"/>
</dbReference>
<evidence type="ECO:0000256" key="1">
    <source>
        <dbReference type="ARBA" id="ARBA00004985"/>
    </source>
</evidence>
<evidence type="ECO:0000256" key="10">
    <source>
        <dbReference type="ARBA" id="ARBA00022840"/>
    </source>
</evidence>
<dbReference type="HAMAP" id="MF_00412">
    <property type="entry name" value="ProA"/>
    <property type="match status" value="1"/>
</dbReference>
<dbReference type="SUPFAM" id="SSF53720">
    <property type="entry name" value="ALDH-like"/>
    <property type="match status" value="2"/>
</dbReference>
<evidence type="ECO:0000256" key="3">
    <source>
        <dbReference type="ARBA" id="ARBA00006300"/>
    </source>
</evidence>
<evidence type="ECO:0000256" key="14">
    <source>
        <dbReference type="ARBA" id="ARBA00049024"/>
    </source>
</evidence>
<comment type="pathway">
    <text evidence="1">Amino-acid biosynthesis; L-proline biosynthesis; L-glutamate 5-semialdehyde from L-glutamate: step 2/2.</text>
</comment>
<evidence type="ECO:0000256" key="11">
    <source>
        <dbReference type="ARBA" id="ARBA00022857"/>
    </source>
</evidence>
<evidence type="ECO:0000256" key="12">
    <source>
        <dbReference type="ARBA" id="ARBA00023002"/>
    </source>
</evidence>
<comment type="similarity">
    <text evidence="3">In the C-terminal section; belongs to the gamma-glutamyl phosphate reductase family.</text>
</comment>
<dbReference type="InterPro" id="IPR016161">
    <property type="entry name" value="Ald_DH/histidinol_DH"/>
</dbReference>
<keyword evidence="8" id="KW-0547">Nucleotide-binding</keyword>
<dbReference type="OrthoDB" id="1934954at2759"/>
<reference evidence="17" key="1">
    <citation type="submission" date="2020-11" db="EMBL/GenBank/DDBJ databases">
        <authorList>
            <person name="Tran Van P."/>
        </authorList>
    </citation>
    <scope>NUCLEOTIDE SEQUENCE</scope>
</reference>
<dbReference type="InterPro" id="IPR000965">
    <property type="entry name" value="GPR_dom"/>
</dbReference>
<comment type="catalytic activity">
    <reaction evidence="15">
        <text>L-glutamate + ATP = L-glutamyl 5-phosphate + ADP</text>
        <dbReference type="Rhea" id="RHEA:14877"/>
        <dbReference type="ChEBI" id="CHEBI:29985"/>
        <dbReference type="ChEBI" id="CHEBI:30616"/>
        <dbReference type="ChEBI" id="CHEBI:58274"/>
        <dbReference type="ChEBI" id="CHEBI:456216"/>
        <dbReference type="EC" id="2.7.2.11"/>
    </reaction>
</comment>
<evidence type="ECO:0000313" key="18">
    <source>
        <dbReference type="Proteomes" id="UP000728032"/>
    </source>
</evidence>
<dbReference type="PANTHER" id="PTHR11063:SF8">
    <property type="entry name" value="DELTA-1-PYRROLINE-5-CARBOXYLATE SYNTHASE"/>
    <property type="match status" value="1"/>
</dbReference>
<accession>A0A7R9QR86</accession>
<dbReference type="GO" id="GO:0005524">
    <property type="term" value="F:ATP binding"/>
    <property type="evidence" value="ECO:0007669"/>
    <property type="project" value="UniProtKB-KW"/>
</dbReference>
<dbReference type="GO" id="GO:0004350">
    <property type="term" value="F:glutamate-5-semialdehyde dehydrogenase activity"/>
    <property type="evidence" value="ECO:0007669"/>
    <property type="project" value="UniProtKB-EC"/>
</dbReference>
<keyword evidence="12" id="KW-0560">Oxidoreductase</keyword>
<keyword evidence="11" id="KW-0521">NADP</keyword>
<dbReference type="GO" id="GO:0055129">
    <property type="term" value="P:L-proline biosynthetic process"/>
    <property type="evidence" value="ECO:0007669"/>
    <property type="project" value="UniProtKB-UniPathway"/>
</dbReference>
<keyword evidence="6" id="KW-0641">Proline biosynthesis</keyword>
<evidence type="ECO:0000256" key="2">
    <source>
        <dbReference type="ARBA" id="ARBA00005185"/>
    </source>
</evidence>
<keyword evidence="9" id="KW-0418">Kinase</keyword>
<dbReference type="InterPro" id="IPR020593">
    <property type="entry name" value="G-glutamylP_reductase_CS"/>
</dbReference>
<dbReference type="PANTHER" id="PTHR11063">
    <property type="entry name" value="GLUTAMATE SEMIALDEHYDE DEHYDROGENASE"/>
    <property type="match status" value="1"/>
</dbReference>
<keyword evidence="18" id="KW-1185">Reference proteome</keyword>
<name>A0A7R9QR86_9ACAR</name>
<dbReference type="NCBIfam" id="NF001221">
    <property type="entry name" value="PRK00197.1"/>
    <property type="match status" value="1"/>
</dbReference>
<evidence type="ECO:0000256" key="5">
    <source>
        <dbReference type="ARBA" id="ARBA00022605"/>
    </source>
</evidence>
<evidence type="ECO:0000259" key="16">
    <source>
        <dbReference type="Pfam" id="PF00171"/>
    </source>
</evidence>
<dbReference type="FunFam" id="3.40.309.10:FF:000015">
    <property type="entry name" value="Delta-1-pyrroline-5-carboxylate synthase"/>
    <property type="match status" value="1"/>
</dbReference>
<proteinExistence type="inferred from homology"/>
<feature type="domain" description="Aldehyde dehydrogenase" evidence="16">
    <location>
        <begin position="2"/>
        <end position="273"/>
    </location>
</feature>
<dbReference type="CDD" id="cd07079">
    <property type="entry name" value="ALDH_F18-19_ProA-GPR"/>
    <property type="match status" value="1"/>
</dbReference>
<dbReference type="Proteomes" id="UP000728032">
    <property type="component" value="Unassembled WGS sequence"/>
</dbReference>
<dbReference type="Gene3D" id="3.40.605.10">
    <property type="entry name" value="Aldehyde Dehydrogenase, Chain A, domain 1"/>
    <property type="match status" value="2"/>
</dbReference>
<dbReference type="GO" id="GO:0004349">
    <property type="term" value="F:glutamate 5-kinase activity"/>
    <property type="evidence" value="ECO:0007669"/>
    <property type="project" value="UniProtKB-EC"/>
</dbReference>
<dbReference type="Pfam" id="PF00171">
    <property type="entry name" value="Aldedh"/>
    <property type="match status" value="1"/>
</dbReference>
<organism evidence="17">
    <name type="scientific">Oppiella nova</name>
    <dbReference type="NCBI Taxonomy" id="334625"/>
    <lineage>
        <taxon>Eukaryota</taxon>
        <taxon>Metazoa</taxon>
        <taxon>Ecdysozoa</taxon>
        <taxon>Arthropoda</taxon>
        <taxon>Chelicerata</taxon>
        <taxon>Arachnida</taxon>
        <taxon>Acari</taxon>
        <taxon>Acariformes</taxon>
        <taxon>Sarcoptiformes</taxon>
        <taxon>Oribatida</taxon>
        <taxon>Brachypylina</taxon>
        <taxon>Oppioidea</taxon>
        <taxon>Oppiidae</taxon>
        <taxon>Oppiella</taxon>
    </lineage>
</organism>
<evidence type="ECO:0000256" key="13">
    <source>
        <dbReference type="ARBA" id="ARBA00023268"/>
    </source>
</evidence>
<sequence length="495" mass="53586">IARKGSRILQSLTPEQRSDIIIRIANLLQTKKDEILVANAADLREAEASGLSKPLLSRLKLTTEKLKDLSEGLVQIASQSQDTLGQCLRHTLIADGIQLKQITVPLGVLLVIFESRPDCLPQVAALSIATGNGLLAKGGKEAVHTNNCLYNLIREALSHYDSAETAVGLVNNREDVSELLQLENSIDLVIPRGSNELVRDIQAQSKSIPVLGHSEGICHVFVDINADKNKALKIVRDSKCDYPAACNAMETLLLHKSLIETEFFATLCNKLKEEGVSIYAGPRLSSTLTFGPPPAKSLRTEYGSLACTIEIVDDVDDAIEHINTYGSGHTDTIVTEDSSAAHLFQKGVDSACVFHNSSTRFADGYRFGLEYGSLACTIEIVDDVDDAIEHINTYGSGHTDTIVTEDGSAAHLFQKGVDSACVFHNSSTRFADGYRFGLGAEVGISTGRIHARGPVGMQGLLTTKWVINGTGNTVSEFATGDNHYRHEPLQLESFE</sequence>
<comment type="pathway">
    <text evidence="2">Amino-acid biosynthesis; L-proline biosynthesis; L-glutamate 5-semialdehyde from L-glutamate: step 1/2.</text>
</comment>
<evidence type="ECO:0000256" key="6">
    <source>
        <dbReference type="ARBA" id="ARBA00022650"/>
    </source>
</evidence>
<feature type="non-terminal residue" evidence="17">
    <location>
        <position position="1"/>
    </location>
</feature>
<dbReference type="PROSITE" id="PS01223">
    <property type="entry name" value="PROA"/>
    <property type="match status" value="2"/>
</dbReference>
<comment type="similarity">
    <text evidence="4">In the N-terminal section; belongs to the glutamate 5-kinase family.</text>
</comment>
<dbReference type="InterPro" id="IPR015590">
    <property type="entry name" value="Aldehyde_DH_dom"/>
</dbReference>
<gene>
    <name evidence="17" type="ORF">ONB1V03_LOCUS10410</name>
</gene>
<dbReference type="EMBL" id="OC921882">
    <property type="protein sequence ID" value="CAD7653757.1"/>
    <property type="molecule type" value="Genomic_DNA"/>
</dbReference>
<dbReference type="EMBL" id="CAJPVJ010007057">
    <property type="protein sequence ID" value="CAG2170944.1"/>
    <property type="molecule type" value="Genomic_DNA"/>
</dbReference>
<keyword evidence="5" id="KW-0028">Amino-acid biosynthesis</keyword>
<evidence type="ECO:0000256" key="7">
    <source>
        <dbReference type="ARBA" id="ARBA00022679"/>
    </source>
</evidence>
<keyword evidence="10" id="KW-0067">ATP-binding</keyword>
<evidence type="ECO:0000256" key="4">
    <source>
        <dbReference type="ARBA" id="ARBA00009302"/>
    </source>
</evidence>
<evidence type="ECO:0000256" key="8">
    <source>
        <dbReference type="ARBA" id="ARBA00022741"/>
    </source>
</evidence>
<evidence type="ECO:0000256" key="9">
    <source>
        <dbReference type="ARBA" id="ARBA00022777"/>
    </source>
</evidence>
<dbReference type="GO" id="GO:0005739">
    <property type="term" value="C:mitochondrion"/>
    <property type="evidence" value="ECO:0007669"/>
    <property type="project" value="TreeGrafter"/>
</dbReference>
<dbReference type="NCBIfam" id="TIGR00407">
    <property type="entry name" value="proA"/>
    <property type="match status" value="1"/>
</dbReference>